<organism evidence="2 3">
    <name type="scientific">Streptosporangium carneum</name>
    <dbReference type="NCBI Taxonomy" id="47481"/>
    <lineage>
        <taxon>Bacteria</taxon>
        <taxon>Bacillati</taxon>
        <taxon>Actinomycetota</taxon>
        <taxon>Actinomycetes</taxon>
        <taxon>Streptosporangiales</taxon>
        <taxon>Streptosporangiaceae</taxon>
        <taxon>Streptosporangium</taxon>
    </lineage>
</organism>
<evidence type="ECO:0000313" key="3">
    <source>
        <dbReference type="Proteomes" id="UP001143474"/>
    </source>
</evidence>
<keyword evidence="3" id="KW-1185">Reference proteome</keyword>
<name>A0A9W6I7N5_9ACTN</name>
<sequence>MFRPAKGIEHRLERAPPGRYASRHELVPFSTVPYAQVERRVRRRQRLIAGAAVLAGVIAAGVAGIGRVS</sequence>
<accession>A0A9W6I7N5</accession>
<feature type="transmembrane region" description="Helical" evidence="1">
    <location>
        <begin position="47"/>
        <end position="66"/>
    </location>
</feature>
<dbReference type="EMBL" id="BSEV01000018">
    <property type="protein sequence ID" value="GLK12698.1"/>
    <property type="molecule type" value="Genomic_DNA"/>
</dbReference>
<keyword evidence="1" id="KW-0812">Transmembrane</keyword>
<comment type="caution">
    <text evidence="2">The sequence shown here is derived from an EMBL/GenBank/DDBJ whole genome shotgun (WGS) entry which is preliminary data.</text>
</comment>
<evidence type="ECO:0000256" key="1">
    <source>
        <dbReference type="SAM" id="Phobius"/>
    </source>
</evidence>
<dbReference type="RefSeq" id="WP_271221018.1">
    <property type="nucleotide sequence ID" value="NZ_BAAAVD010000008.1"/>
</dbReference>
<reference evidence="2" key="2">
    <citation type="submission" date="2023-01" db="EMBL/GenBank/DDBJ databases">
        <authorList>
            <person name="Sun Q."/>
            <person name="Evtushenko L."/>
        </authorList>
    </citation>
    <scope>NUCLEOTIDE SEQUENCE</scope>
    <source>
        <strain evidence="2">VKM Ac-2007</strain>
    </source>
</reference>
<keyword evidence="1" id="KW-1133">Transmembrane helix</keyword>
<keyword evidence="1" id="KW-0472">Membrane</keyword>
<reference evidence="2" key="1">
    <citation type="journal article" date="2014" name="Int. J. Syst. Evol. Microbiol.">
        <title>Complete genome sequence of Corynebacterium casei LMG S-19264T (=DSM 44701T), isolated from a smear-ripened cheese.</title>
        <authorList>
            <consortium name="US DOE Joint Genome Institute (JGI-PGF)"/>
            <person name="Walter F."/>
            <person name="Albersmeier A."/>
            <person name="Kalinowski J."/>
            <person name="Ruckert C."/>
        </authorList>
    </citation>
    <scope>NUCLEOTIDE SEQUENCE</scope>
    <source>
        <strain evidence="2">VKM Ac-2007</strain>
    </source>
</reference>
<evidence type="ECO:0000313" key="2">
    <source>
        <dbReference type="EMBL" id="GLK12698.1"/>
    </source>
</evidence>
<dbReference type="Proteomes" id="UP001143474">
    <property type="component" value="Unassembled WGS sequence"/>
</dbReference>
<protein>
    <submittedName>
        <fullName evidence="2">Uncharacterized protein</fullName>
    </submittedName>
</protein>
<gene>
    <name evidence="2" type="ORF">GCM10017600_61080</name>
</gene>
<dbReference type="AlphaFoldDB" id="A0A9W6I7N5"/>
<proteinExistence type="predicted"/>